<accession>A0A8J1U0E0</accession>
<sequence length="213" mass="23902">MDDILEEANRRQQRRLKTPLGKEDPDLGLQGMSISPRSAKGSRNNTRESLTPTERPRTGRRRTTSREQELTGLTEDLEQKYPPLPFIKCKCNGRELKALLNTSSPFSTISTDAVKVCRLEKSTNNSLAVANGINTNGLVKNVQLEFAEKLSIDLYVHDDGPDLCLGLDFLKNMKCVINFQIGSITMNSKDITFLPEREIPLKYRNGKNVSASF</sequence>
<dbReference type="PANTHER" id="PTHR12917:SF1">
    <property type="entry name" value="AT13091P"/>
    <property type="match status" value="1"/>
</dbReference>
<evidence type="ECO:0000256" key="5">
    <source>
        <dbReference type="SAM" id="MobiDB-lite"/>
    </source>
</evidence>
<keyword evidence="7" id="KW-1185">Reference proteome</keyword>
<name>A0A8J1U0E0_OWEFU</name>
<evidence type="ECO:0000256" key="4">
    <source>
        <dbReference type="ARBA" id="ARBA00022801"/>
    </source>
</evidence>
<feature type="compositionally biased region" description="Polar residues" evidence="5">
    <location>
        <begin position="32"/>
        <end position="50"/>
    </location>
</feature>
<dbReference type="Pfam" id="PF09668">
    <property type="entry name" value="Asp_protease"/>
    <property type="match status" value="1"/>
</dbReference>
<dbReference type="Proteomes" id="UP000749559">
    <property type="component" value="Unassembled WGS sequence"/>
</dbReference>
<dbReference type="OrthoDB" id="1047367at2759"/>
<comment type="similarity">
    <text evidence="1">Belongs to the DDI1 family.</text>
</comment>
<dbReference type="GO" id="GO:0004190">
    <property type="term" value="F:aspartic-type endopeptidase activity"/>
    <property type="evidence" value="ECO:0007669"/>
    <property type="project" value="UniProtKB-KW"/>
</dbReference>
<evidence type="ECO:0000256" key="2">
    <source>
        <dbReference type="ARBA" id="ARBA00022670"/>
    </source>
</evidence>
<dbReference type="AlphaFoldDB" id="A0A8J1U0E0"/>
<keyword evidence="4" id="KW-0378">Hydrolase</keyword>
<gene>
    <name evidence="6" type="ORF">OFUS_LOCUS12414</name>
</gene>
<dbReference type="PANTHER" id="PTHR12917">
    <property type="entry name" value="ASPARTYL PROTEASE DDI-RELATED"/>
    <property type="match status" value="1"/>
</dbReference>
<reference evidence="6" key="1">
    <citation type="submission" date="2022-03" db="EMBL/GenBank/DDBJ databases">
        <authorList>
            <person name="Martin C."/>
        </authorList>
    </citation>
    <scope>NUCLEOTIDE SEQUENCE</scope>
</reference>
<proteinExistence type="inferred from homology"/>
<evidence type="ECO:0000256" key="3">
    <source>
        <dbReference type="ARBA" id="ARBA00022750"/>
    </source>
</evidence>
<evidence type="ECO:0000313" key="6">
    <source>
        <dbReference type="EMBL" id="CAH1786532.1"/>
    </source>
</evidence>
<evidence type="ECO:0000313" key="7">
    <source>
        <dbReference type="Proteomes" id="UP000749559"/>
    </source>
</evidence>
<keyword evidence="3" id="KW-0064">Aspartyl protease</keyword>
<dbReference type="SUPFAM" id="SSF50630">
    <property type="entry name" value="Acid proteases"/>
    <property type="match status" value="1"/>
</dbReference>
<evidence type="ECO:0000256" key="1">
    <source>
        <dbReference type="ARBA" id="ARBA00009136"/>
    </source>
</evidence>
<dbReference type="InterPro" id="IPR021109">
    <property type="entry name" value="Peptidase_aspartic_dom_sf"/>
</dbReference>
<dbReference type="InterPro" id="IPR019103">
    <property type="entry name" value="Peptidase_aspartic_DDI1-type"/>
</dbReference>
<keyword evidence="2" id="KW-0645">Protease</keyword>
<organism evidence="6 7">
    <name type="scientific">Owenia fusiformis</name>
    <name type="common">Polychaete worm</name>
    <dbReference type="NCBI Taxonomy" id="6347"/>
    <lineage>
        <taxon>Eukaryota</taxon>
        <taxon>Metazoa</taxon>
        <taxon>Spiralia</taxon>
        <taxon>Lophotrochozoa</taxon>
        <taxon>Annelida</taxon>
        <taxon>Polychaeta</taxon>
        <taxon>Sedentaria</taxon>
        <taxon>Canalipalpata</taxon>
        <taxon>Sabellida</taxon>
        <taxon>Oweniida</taxon>
        <taxon>Oweniidae</taxon>
        <taxon>Owenia</taxon>
    </lineage>
</organism>
<dbReference type="EMBL" id="CAIIXF020000006">
    <property type="protein sequence ID" value="CAH1786532.1"/>
    <property type="molecule type" value="Genomic_DNA"/>
</dbReference>
<protein>
    <submittedName>
        <fullName evidence="6">Uncharacterized protein</fullName>
    </submittedName>
</protein>
<comment type="caution">
    <text evidence="6">The sequence shown here is derived from an EMBL/GenBank/DDBJ whole genome shotgun (WGS) entry which is preliminary data.</text>
</comment>
<dbReference type="GO" id="GO:0006508">
    <property type="term" value="P:proteolysis"/>
    <property type="evidence" value="ECO:0007669"/>
    <property type="project" value="UniProtKB-KW"/>
</dbReference>
<feature type="region of interest" description="Disordered" evidence="5">
    <location>
        <begin position="1"/>
        <end position="75"/>
    </location>
</feature>
<dbReference type="Gene3D" id="2.40.70.10">
    <property type="entry name" value="Acid Proteases"/>
    <property type="match status" value="1"/>
</dbReference>